<name>A0A1Q2CC32_9ACTN</name>
<keyword evidence="3 10" id="KW-0812">Transmembrane</keyword>
<dbReference type="InterPro" id="IPR003691">
    <property type="entry name" value="FluC"/>
</dbReference>
<keyword evidence="5 10" id="KW-0472">Membrane</keyword>
<dbReference type="EMBL" id="CP019605">
    <property type="protein sequence ID" value="AQP43657.1"/>
    <property type="molecule type" value="Genomic_DNA"/>
</dbReference>
<evidence type="ECO:0000256" key="5">
    <source>
        <dbReference type="ARBA" id="ARBA00023136"/>
    </source>
</evidence>
<comment type="catalytic activity">
    <reaction evidence="8">
        <text>fluoride(in) = fluoride(out)</text>
        <dbReference type="Rhea" id="RHEA:76159"/>
        <dbReference type="ChEBI" id="CHEBI:17051"/>
    </reaction>
    <physiologicalReaction direction="left-to-right" evidence="8">
        <dbReference type="Rhea" id="RHEA:76160"/>
    </physiologicalReaction>
</comment>
<dbReference type="Pfam" id="PF02537">
    <property type="entry name" value="CRCB"/>
    <property type="match status" value="1"/>
</dbReference>
<keyword evidence="10" id="KW-0915">Sodium</keyword>
<dbReference type="RefSeq" id="WP_077339881.1">
    <property type="nucleotide sequence ID" value="NZ_CP019605.1"/>
</dbReference>
<evidence type="ECO:0000256" key="4">
    <source>
        <dbReference type="ARBA" id="ARBA00022989"/>
    </source>
</evidence>
<organism evidence="11 12">
    <name type="scientific">Tessaracoccus flavus</name>
    <dbReference type="NCBI Taxonomy" id="1610493"/>
    <lineage>
        <taxon>Bacteria</taxon>
        <taxon>Bacillati</taxon>
        <taxon>Actinomycetota</taxon>
        <taxon>Actinomycetes</taxon>
        <taxon>Propionibacteriales</taxon>
        <taxon>Propionibacteriaceae</taxon>
        <taxon>Tessaracoccus</taxon>
    </lineage>
</organism>
<keyword evidence="10" id="KW-0406">Ion transport</keyword>
<keyword evidence="12" id="KW-1185">Reference proteome</keyword>
<evidence type="ECO:0000256" key="2">
    <source>
        <dbReference type="ARBA" id="ARBA00022475"/>
    </source>
</evidence>
<feature type="binding site" evidence="10">
    <location>
        <position position="65"/>
    </location>
    <ligand>
        <name>Na(+)</name>
        <dbReference type="ChEBI" id="CHEBI:29101"/>
        <note>structural</note>
    </ligand>
</feature>
<protein>
    <recommendedName>
        <fullName evidence="10">Fluoride-specific ion channel FluC</fullName>
    </recommendedName>
</protein>
<dbReference type="GO" id="GO:0005886">
    <property type="term" value="C:plasma membrane"/>
    <property type="evidence" value="ECO:0007669"/>
    <property type="project" value="UniProtKB-SubCell"/>
</dbReference>
<keyword evidence="6 10" id="KW-0407">Ion channel</keyword>
<dbReference type="HAMAP" id="MF_00454">
    <property type="entry name" value="FluC"/>
    <property type="match status" value="1"/>
</dbReference>
<keyword evidence="2 10" id="KW-1003">Cell membrane</keyword>
<evidence type="ECO:0000313" key="12">
    <source>
        <dbReference type="Proteomes" id="UP000188324"/>
    </source>
</evidence>
<evidence type="ECO:0000256" key="6">
    <source>
        <dbReference type="ARBA" id="ARBA00023303"/>
    </source>
</evidence>
<feature type="transmembrane region" description="Helical" evidence="10">
    <location>
        <begin position="90"/>
        <end position="109"/>
    </location>
</feature>
<dbReference type="OrthoDB" id="5148600at2"/>
<feature type="transmembrane region" description="Helical" evidence="10">
    <location>
        <begin position="27"/>
        <end position="48"/>
    </location>
</feature>
<evidence type="ECO:0000256" key="3">
    <source>
        <dbReference type="ARBA" id="ARBA00022692"/>
    </source>
</evidence>
<feature type="transmembrane region" description="Helical" evidence="10">
    <location>
        <begin position="55"/>
        <end position="78"/>
    </location>
</feature>
<accession>A0A1Q2CC32</accession>
<evidence type="ECO:0000256" key="8">
    <source>
        <dbReference type="ARBA" id="ARBA00035585"/>
    </source>
</evidence>
<keyword evidence="10" id="KW-0813">Transport</keyword>
<evidence type="ECO:0000313" key="11">
    <source>
        <dbReference type="EMBL" id="AQP43657.1"/>
    </source>
</evidence>
<dbReference type="Proteomes" id="UP000188324">
    <property type="component" value="Chromosome"/>
</dbReference>
<evidence type="ECO:0000256" key="7">
    <source>
        <dbReference type="ARBA" id="ARBA00035120"/>
    </source>
</evidence>
<evidence type="ECO:0000256" key="1">
    <source>
        <dbReference type="ARBA" id="ARBA00004651"/>
    </source>
</evidence>
<sequence>MIWLIALAGGVGALARAGVDRLVTLRFPGWVATLAVNITGSFLIGVSATHLSGPVVGVVAAGFCGGFTTFSSACWQAARELGTRRVPFAVVYTGATVAGCLLAASLGLATGT</sequence>
<evidence type="ECO:0000256" key="9">
    <source>
        <dbReference type="ARBA" id="ARBA00049940"/>
    </source>
</evidence>
<dbReference type="GO" id="GO:0140114">
    <property type="term" value="P:cellular detoxification of fluoride"/>
    <property type="evidence" value="ECO:0007669"/>
    <property type="project" value="UniProtKB-UniRule"/>
</dbReference>
<dbReference type="KEGG" id="tfl:RPIT_01535"/>
<comment type="function">
    <text evidence="9 10">Fluoride-specific ion channel. Important for reducing fluoride concentration in the cell, thus reducing its toxicity.</text>
</comment>
<proteinExistence type="inferred from homology"/>
<comment type="activity regulation">
    <text evidence="10">Na(+) is not transported, but it plays an essential structural role and its presence is essential for fluoride channel function.</text>
</comment>
<dbReference type="GO" id="GO:0046872">
    <property type="term" value="F:metal ion binding"/>
    <property type="evidence" value="ECO:0007669"/>
    <property type="project" value="UniProtKB-KW"/>
</dbReference>
<reference evidence="11 12" key="1">
    <citation type="journal article" date="2016" name="Int. J. Syst. Evol. Microbiol.">
        <title>Tessaracoccus flavus sp. nov., isolated from the drainage system of a lindane-producing factory.</title>
        <authorList>
            <person name="Kumari R."/>
            <person name="Singh P."/>
            <person name="Schumann P."/>
            <person name="Lal R."/>
        </authorList>
    </citation>
    <scope>NUCLEOTIDE SEQUENCE [LARGE SCALE GENOMIC DNA]</scope>
    <source>
        <strain evidence="11 12">RP1T</strain>
    </source>
</reference>
<dbReference type="STRING" id="1610493.RPIT_01535"/>
<feature type="binding site" evidence="10">
    <location>
        <position position="68"/>
    </location>
    <ligand>
        <name>Na(+)</name>
        <dbReference type="ChEBI" id="CHEBI:29101"/>
        <note>structural</note>
    </ligand>
</feature>
<gene>
    <name evidence="10" type="primary">fluC</name>
    <name evidence="10" type="synonym">crcB</name>
    <name evidence="11" type="ORF">RPIT_01535</name>
</gene>
<evidence type="ECO:0000256" key="10">
    <source>
        <dbReference type="HAMAP-Rule" id="MF_00454"/>
    </source>
</evidence>
<comment type="subcellular location">
    <subcellularLocation>
        <location evidence="1 10">Cell membrane</location>
        <topology evidence="1 10">Multi-pass membrane protein</topology>
    </subcellularLocation>
</comment>
<keyword evidence="4 10" id="KW-1133">Transmembrane helix</keyword>
<dbReference type="GO" id="GO:0062054">
    <property type="term" value="F:fluoride channel activity"/>
    <property type="evidence" value="ECO:0007669"/>
    <property type="project" value="UniProtKB-UniRule"/>
</dbReference>
<dbReference type="AlphaFoldDB" id="A0A1Q2CC32"/>
<keyword evidence="10" id="KW-0479">Metal-binding</keyword>
<comment type="similarity">
    <text evidence="7 10">Belongs to the fluoride channel Fluc/FEX (TC 1.A.43) family.</text>
</comment>